<keyword evidence="8" id="KW-0594">Phospholipid biosynthesis</keyword>
<protein>
    <submittedName>
        <fullName evidence="10">Glycerol-1-phosphate dehydrogenase</fullName>
    </submittedName>
</protein>
<evidence type="ECO:0000313" key="11">
    <source>
        <dbReference type="Proteomes" id="UP000617979"/>
    </source>
</evidence>
<evidence type="ECO:0000256" key="6">
    <source>
        <dbReference type="ARBA" id="ARBA00023027"/>
    </source>
</evidence>
<keyword evidence="9" id="KW-1208">Phospholipid metabolism</keyword>
<evidence type="ECO:0000256" key="2">
    <source>
        <dbReference type="ARBA" id="ARBA00022516"/>
    </source>
</evidence>
<reference evidence="11" key="1">
    <citation type="journal article" date="2019" name="Int. J. Syst. Evol. Microbiol.">
        <title>The Global Catalogue of Microorganisms (GCM) 10K type strain sequencing project: providing services to taxonomists for standard genome sequencing and annotation.</title>
        <authorList>
            <consortium name="The Broad Institute Genomics Platform"/>
            <consortium name="The Broad Institute Genome Sequencing Center for Infectious Disease"/>
            <person name="Wu L."/>
            <person name="Ma J."/>
        </authorList>
    </citation>
    <scope>NUCLEOTIDE SEQUENCE [LARGE SCALE GENOMIC DNA]</scope>
    <source>
        <strain evidence="11">CGMCC 1.12404</strain>
    </source>
</reference>
<dbReference type="InterPro" id="IPR032837">
    <property type="entry name" value="G1PDH"/>
</dbReference>
<organism evidence="10 11">
    <name type="scientific">Kroppenstedtia guangzhouensis</name>
    <dbReference type="NCBI Taxonomy" id="1274356"/>
    <lineage>
        <taxon>Bacteria</taxon>
        <taxon>Bacillati</taxon>
        <taxon>Bacillota</taxon>
        <taxon>Bacilli</taxon>
        <taxon>Bacillales</taxon>
        <taxon>Thermoactinomycetaceae</taxon>
        <taxon>Kroppenstedtia</taxon>
    </lineage>
</organism>
<evidence type="ECO:0000256" key="5">
    <source>
        <dbReference type="ARBA" id="ARBA00023002"/>
    </source>
</evidence>
<dbReference type="CDD" id="cd08174">
    <property type="entry name" value="G1PDH-like"/>
    <property type="match status" value="1"/>
</dbReference>
<dbReference type="Gene3D" id="1.20.1090.10">
    <property type="entry name" value="Dehydroquinate synthase-like - alpha domain"/>
    <property type="match status" value="1"/>
</dbReference>
<evidence type="ECO:0000256" key="3">
    <source>
        <dbReference type="ARBA" id="ARBA00022723"/>
    </source>
</evidence>
<dbReference type="InterPro" id="IPR016205">
    <property type="entry name" value="Glycerol_DH"/>
</dbReference>
<gene>
    <name evidence="10" type="ORF">GCM10007416_27790</name>
</gene>
<keyword evidence="6" id="KW-0520">NAD</keyword>
<dbReference type="PIRSF" id="PIRSF000112">
    <property type="entry name" value="Glycerol_dehydrogenase"/>
    <property type="match status" value="1"/>
</dbReference>
<proteinExistence type="predicted"/>
<dbReference type="Proteomes" id="UP000617979">
    <property type="component" value="Unassembled WGS sequence"/>
</dbReference>
<dbReference type="Gene3D" id="3.40.50.1970">
    <property type="match status" value="1"/>
</dbReference>
<keyword evidence="11" id="KW-1185">Reference proteome</keyword>
<keyword evidence="7" id="KW-0443">Lipid metabolism</keyword>
<accession>A0ABQ1GZJ4</accession>
<evidence type="ECO:0000313" key="10">
    <source>
        <dbReference type="EMBL" id="GGA53146.1"/>
    </source>
</evidence>
<dbReference type="Pfam" id="PF13685">
    <property type="entry name" value="Fe-ADH_2"/>
    <property type="match status" value="1"/>
</dbReference>
<keyword evidence="1" id="KW-0963">Cytoplasm</keyword>
<evidence type="ECO:0000256" key="7">
    <source>
        <dbReference type="ARBA" id="ARBA00023098"/>
    </source>
</evidence>
<sequence length="365" mass="39880">MMTIKVRIPVQLIIEHKAIPHLYKTQVYEWIKNQKVALVSGSGKTRAVTHEIMEVISGQASRIQVMSCENNTLDTINELERLVLEDPPDIIFGVGGGKALDVSKVVGTRSNVPVVLFPTAISSDAICSPVAVIKMLNKSTSIGVKMPQGVVIDLDLLASSPPRLMSAGIGDLLSNKSALFDWRLAHNAGEEEMNTFANLMANNAVDSFLNLVNRSGVNSSRLIKGAAESLIMSGIAMSIAGSSRPCSGSEHLISHALDYHCGGKALHGEQVALGVLVSEYLQGKREQVEKLAPVYEKLGLPAHYEDLGYTREEMHRAIRKAPSMRNRYTILNEFELTDEFIDKILDEVYPEHAKNRYQLTGSSAG</sequence>
<comment type="caution">
    <text evidence="10">The sequence shown here is derived from an EMBL/GenBank/DDBJ whole genome shotgun (WGS) entry which is preliminary data.</text>
</comment>
<keyword evidence="5" id="KW-0560">Oxidoreductase</keyword>
<keyword evidence="2" id="KW-0444">Lipid biosynthesis</keyword>
<dbReference type="EMBL" id="BMEX01000013">
    <property type="protein sequence ID" value="GGA53146.1"/>
    <property type="molecule type" value="Genomic_DNA"/>
</dbReference>
<evidence type="ECO:0000256" key="1">
    <source>
        <dbReference type="ARBA" id="ARBA00022490"/>
    </source>
</evidence>
<dbReference type="PANTHER" id="PTHR43616">
    <property type="entry name" value="GLYCEROL DEHYDROGENASE"/>
    <property type="match status" value="1"/>
</dbReference>
<name>A0ABQ1GZJ4_9BACL</name>
<evidence type="ECO:0000256" key="9">
    <source>
        <dbReference type="ARBA" id="ARBA00023264"/>
    </source>
</evidence>
<keyword evidence="4" id="KW-0521">NADP</keyword>
<dbReference type="SUPFAM" id="SSF56796">
    <property type="entry name" value="Dehydroquinate synthase-like"/>
    <property type="match status" value="1"/>
</dbReference>
<keyword evidence="3" id="KW-0479">Metal-binding</keyword>
<evidence type="ECO:0000256" key="4">
    <source>
        <dbReference type="ARBA" id="ARBA00022857"/>
    </source>
</evidence>
<evidence type="ECO:0000256" key="8">
    <source>
        <dbReference type="ARBA" id="ARBA00023209"/>
    </source>
</evidence>
<dbReference type="PANTHER" id="PTHR43616:SF5">
    <property type="entry name" value="GLYCEROL DEHYDROGENASE 1"/>
    <property type="match status" value="1"/>
</dbReference>